<evidence type="ECO:0000256" key="5">
    <source>
        <dbReference type="ARBA" id="ARBA00022692"/>
    </source>
</evidence>
<keyword evidence="14" id="KW-0675">Receptor</keyword>
<evidence type="ECO:0000256" key="1">
    <source>
        <dbReference type="ARBA" id="ARBA00004571"/>
    </source>
</evidence>
<keyword evidence="5" id="KW-0812">Transmembrane</keyword>
<dbReference type="InterPro" id="IPR000531">
    <property type="entry name" value="Beta-barrel_TonB"/>
</dbReference>
<evidence type="ECO:0000256" key="7">
    <source>
        <dbReference type="ARBA" id="ARBA00023065"/>
    </source>
</evidence>
<evidence type="ECO:0000256" key="9">
    <source>
        <dbReference type="ARBA" id="ARBA00023136"/>
    </source>
</evidence>
<name>A0ABX6TA48_9SPHN</name>
<keyword evidence="2" id="KW-0813">Transport</keyword>
<dbReference type="RefSeq" id="WP_187708775.1">
    <property type="nucleotide sequence ID" value="NZ_CP060782.1"/>
</dbReference>
<evidence type="ECO:0000256" key="8">
    <source>
        <dbReference type="ARBA" id="ARBA00023077"/>
    </source>
</evidence>
<dbReference type="Gene3D" id="2.170.130.10">
    <property type="entry name" value="TonB-dependent receptor, plug domain"/>
    <property type="match status" value="1"/>
</dbReference>
<proteinExistence type="inferred from homology"/>
<evidence type="ECO:0000256" key="3">
    <source>
        <dbReference type="ARBA" id="ARBA00022452"/>
    </source>
</evidence>
<evidence type="ECO:0000256" key="10">
    <source>
        <dbReference type="ARBA" id="ARBA00023237"/>
    </source>
</evidence>
<evidence type="ECO:0000256" key="4">
    <source>
        <dbReference type="ARBA" id="ARBA00022496"/>
    </source>
</evidence>
<protein>
    <submittedName>
        <fullName evidence="14">TonB-dependent receptor</fullName>
    </submittedName>
</protein>
<dbReference type="Proteomes" id="UP000516105">
    <property type="component" value="Chromosome"/>
</dbReference>
<keyword evidence="6" id="KW-0408">Iron</keyword>
<keyword evidence="3" id="KW-1134">Transmembrane beta strand</keyword>
<keyword evidence="9 11" id="KW-0472">Membrane</keyword>
<evidence type="ECO:0000313" key="14">
    <source>
        <dbReference type="EMBL" id="QNP45822.1"/>
    </source>
</evidence>
<feature type="domain" description="TonB-dependent receptor plug" evidence="13">
    <location>
        <begin position="22"/>
        <end position="135"/>
    </location>
</feature>
<evidence type="ECO:0000256" key="6">
    <source>
        <dbReference type="ARBA" id="ARBA00023004"/>
    </source>
</evidence>
<dbReference type="InterPro" id="IPR012910">
    <property type="entry name" value="Plug_dom"/>
</dbReference>
<dbReference type="Pfam" id="PF07715">
    <property type="entry name" value="Plug"/>
    <property type="match status" value="1"/>
</dbReference>
<dbReference type="PANTHER" id="PTHR32552:SF81">
    <property type="entry name" value="TONB-DEPENDENT OUTER MEMBRANE RECEPTOR"/>
    <property type="match status" value="1"/>
</dbReference>
<evidence type="ECO:0000259" key="13">
    <source>
        <dbReference type="Pfam" id="PF07715"/>
    </source>
</evidence>
<feature type="domain" description="TonB-dependent receptor-like beta-barrel" evidence="12">
    <location>
        <begin position="219"/>
        <end position="491"/>
    </location>
</feature>
<gene>
    <name evidence="14" type="ORF">H9L14_00355</name>
</gene>
<comment type="similarity">
    <text evidence="11">Belongs to the TonB-dependent receptor family.</text>
</comment>
<dbReference type="EMBL" id="CP060782">
    <property type="protein sequence ID" value="QNP45822.1"/>
    <property type="molecule type" value="Genomic_DNA"/>
</dbReference>
<accession>A0ABX6TA48</accession>
<keyword evidence="8 11" id="KW-0798">TonB box</keyword>
<sequence length="520" mass="56893">MTTSDEQERDVIVTGERVSRTLRETSSSVTVVNEAEIEASGANRVDDILALIPNVQLGNGSQAPAIRGLDTTGPLYALPAFLGGNRPRMTLIVDGRPVTYNEFVFGTFPVWDVQRLEVFRTPQTTTQGQNSIAGAIFVNTNEPSAHPEFRARGIVGDFRMRQVSAVASGPLAGEAVALRVAGDFRYSRTTSKIIDEIEGGDPSHDVFGLLRAKLALKPSSRTRINLTYVHSQSQMPQAVGLTAPFRERRDEDGGYGVFRINVDSLTAGLRHELSDDLMADVMLTGGDSKAQRLAIPNFGQTRNDGRDWSAEAILRWSPEGPLSIVGGASHTHVRLKQYINLSLLSGSIGRFRDWQDGSGVFVDASLALSSRAKMTAGIRYQRDRQKRQGALTATSFEIPVDFVGTFDAWLPKITFAYDVTPQLRIGAMVQRAYNPGGTTIRVDTSRPDDFRAESLWDYEVFARAELAGGHATAEANLFYYDMRNAQRSKPILIRTPSGRPVGFANLFNVPRPAATAPRGS</sequence>
<keyword evidence="7" id="KW-0406">Ion transport</keyword>
<dbReference type="InterPro" id="IPR037066">
    <property type="entry name" value="Plug_dom_sf"/>
</dbReference>
<dbReference type="SUPFAM" id="SSF56935">
    <property type="entry name" value="Porins"/>
    <property type="match status" value="1"/>
</dbReference>
<dbReference type="PANTHER" id="PTHR32552">
    <property type="entry name" value="FERRICHROME IRON RECEPTOR-RELATED"/>
    <property type="match status" value="1"/>
</dbReference>
<dbReference type="Pfam" id="PF00593">
    <property type="entry name" value="TonB_dep_Rec_b-barrel"/>
    <property type="match status" value="1"/>
</dbReference>
<dbReference type="InterPro" id="IPR039426">
    <property type="entry name" value="TonB-dep_rcpt-like"/>
</dbReference>
<keyword evidence="15" id="KW-1185">Reference proteome</keyword>
<comment type="subcellular location">
    <subcellularLocation>
        <location evidence="1">Cell outer membrane</location>
        <topology evidence="1">Multi-pass membrane protein</topology>
    </subcellularLocation>
</comment>
<dbReference type="InterPro" id="IPR036942">
    <property type="entry name" value="Beta-barrel_TonB_sf"/>
</dbReference>
<organism evidence="14 15">
    <name type="scientific">Sphingomonas sediminicola</name>
    <dbReference type="NCBI Taxonomy" id="386874"/>
    <lineage>
        <taxon>Bacteria</taxon>
        <taxon>Pseudomonadati</taxon>
        <taxon>Pseudomonadota</taxon>
        <taxon>Alphaproteobacteria</taxon>
        <taxon>Sphingomonadales</taxon>
        <taxon>Sphingomonadaceae</taxon>
        <taxon>Sphingomonas</taxon>
    </lineage>
</organism>
<dbReference type="Gene3D" id="2.40.170.20">
    <property type="entry name" value="TonB-dependent receptor, beta-barrel domain"/>
    <property type="match status" value="1"/>
</dbReference>
<evidence type="ECO:0000256" key="11">
    <source>
        <dbReference type="RuleBase" id="RU003357"/>
    </source>
</evidence>
<evidence type="ECO:0000313" key="15">
    <source>
        <dbReference type="Proteomes" id="UP000516105"/>
    </source>
</evidence>
<keyword evidence="10" id="KW-0998">Cell outer membrane</keyword>
<keyword evidence="4" id="KW-0410">Iron transport</keyword>
<evidence type="ECO:0000256" key="2">
    <source>
        <dbReference type="ARBA" id="ARBA00022448"/>
    </source>
</evidence>
<reference evidence="14 15" key="1">
    <citation type="submission" date="2020-08" db="EMBL/GenBank/DDBJ databases">
        <title>Genome sequence of Sphingomonas sediminicola KACC 15039T.</title>
        <authorList>
            <person name="Hyun D.-W."/>
            <person name="Bae J.-W."/>
        </authorList>
    </citation>
    <scope>NUCLEOTIDE SEQUENCE [LARGE SCALE GENOMIC DNA]</scope>
    <source>
        <strain evidence="14 15">KACC 15039</strain>
    </source>
</reference>
<evidence type="ECO:0000259" key="12">
    <source>
        <dbReference type="Pfam" id="PF00593"/>
    </source>
</evidence>